<evidence type="ECO:0000313" key="2">
    <source>
        <dbReference type="EMBL" id="TVP41987.1"/>
    </source>
</evidence>
<accession>A0A557SZF8</accession>
<evidence type="ECO:0000313" key="3">
    <source>
        <dbReference type="Proteomes" id="UP000315289"/>
    </source>
</evidence>
<keyword evidence="1" id="KW-1133">Transmembrane helix</keyword>
<dbReference type="EMBL" id="VOAH01000001">
    <property type="protein sequence ID" value="TVP41987.1"/>
    <property type="molecule type" value="Genomic_DNA"/>
</dbReference>
<reference evidence="2 3" key="1">
    <citation type="journal article" date="2019" name="Front. Microbiol.">
        <title>Ammonia Oxidation by the Arctic Terrestrial Thaumarchaeote Candidatus Nitrosocosmicus arcticus Is Stimulated by Increasing Temperatures.</title>
        <authorList>
            <person name="Alves R.J.E."/>
            <person name="Kerou M."/>
            <person name="Zappe A."/>
            <person name="Bittner R."/>
            <person name="Abby S.S."/>
            <person name="Schmidt H.A."/>
            <person name="Pfeifer K."/>
            <person name="Schleper C."/>
        </authorList>
    </citation>
    <scope>NUCLEOTIDE SEQUENCE [LARGE SCALE GENOMIC DNA]</scope>
    <source>
        <strain evidence="2 3">Kfb</strain>
    </source>
</reference>
<protein>
    <submittedName>
        <fullName evidence="2">Uncharacterized protein</fullName>
    </submittedName>
</protein>
<organism evidence="2 3">
    <name type="scientific">Candidatus Nitrosocosmicus arcticus</name>
    <dbReference type="NCBI Taxonomy" id="2035267"/>
    <lineage>
        <taxon>Archaea</taxon>
        <taxon>Nitrososphaerota</taxon>
        <taxon>Nitrososphaeria</taxon>
        <taxon>Nitrososphaerales</taxon>
        <taxon>Nitrososphaeraceae</taxon>
        <taxon>Candidatus Nitrosocosmicus</taxon>
    </lineage>
</organism>
<comment type="caution">
    <text evidence="2">The sequence shown here is derived from an EMBL/GenBank/DDBJ whole genome shotgun (WGS) entry which is preliminary data.</text>
</comment>
<feature type="transmembrane region" description="Helical" evidence="1">
    <location>
        <begin position="42"/>
        <end position="65"/>
    </location>
</feature>
<keyword evidence="3" id="KW-1185">Reference proteome</keyword>
<proteinExistence type="predicted"/>
<evidence type="ECO:0000256" key="1">
    <source>
        <dbReference type="SAM" id="Phobius"/>
    </source>
</evidence>
<gene>
    <name evidence="2" type="ORF">NARC_10393</name>
</gene>
<dbReference type="Proteomes" id="UP000315289">
    <property type="component" value="Unassembled WGS sequence"/>
</dbReference>
<dbReference type="AlphaFoldDB" id="A0A557SZF8"/>
<keyword evidence="1" id="KW-0812">Transmembrane</keyword>
<sequence>MFVALVLLIEPLAKIIIQYIKNGKNWLELLIHDVKFLDSHIIWIHFTMVKSIILVIGVAMNIYWVKHSDLRIGKSWISISFLRFISSACASCFSTGPDYRICWQNKNF</sequence>
<keyword evidence="1" id="KW-0472">Membrane</keyword>
<name>A0A557SZF8_9ARCH</name>